<comment type="caution">
    <text evidence="1">The sequence shown here is derived from an EMBL/GenBank/DDBJ whole genome shotgun (WGS) entry which is preliminary data.</text>
</comment>
<dbReference type="EMBL" id="CM029039">
    <property type="protein sequence ID" value="KAG2642088.1"/>
    <property type="molecule type" value="Genomic_DNA"/>
</dbReference>
<organism evidence="1 2">
    <name type="scientific">Panicum virgatum</name>
    <name type="common">Blackwell switchgrass</name>
    <dbReference type="NCBI Taxonomy" id="38727"/>
    <lineage>
        <taxon>Eukaryota</taxon>
        <taxon>Viridiplantae</taxon>
        <taxon>Streptophyta</taxon>
        <taxon>Embryophyta</taxon>
        <taxon>Tracheophyta</taxon>
        <taxon>Spermatophyta</taxon>
        <taxon>Magnoliopsida</taxon>
        <taxon>Liliopsida</taxon>
        <taxon>Poales</taxon>
        <taxon>Poaceae</taxon>
        <taxon>PACMAD clade</taxon>
        <taxon>Panicoideae</taxon>
        <taxon>Panicodae</taxon>
        <taxon>Paniceae</taxon>
        <taxon>Panicinae</taxon>
        <taxon>Panicum</taxon>
        <taxon>Panicum sect. Hiantes</taxon>
    </lineage>
</organism>
<name>A0A8T0W3T1_PANVG</name>
<reference evidence="1" key="1">
    <citation type="submission" date="2020-05" db="EMBL/GenBank/DDBJ databases">
        <title>WGS assembly of Panicum virgatum.</title>
        <authorList>
            <person name="Lovell J.T."/>
            <person name="Jenkins J."/>
            <person name="Shu S."/>
            <person name="Juenger T.E."/>
            <person name="Schmutz J."/>
        </authorList>
    </citation>
    <scope>NUCLEOTIDE SEQUENCE</scope>
    <source>
        <strain evidence="1">AP13</strain>
    </source>
</reference>
<dbReference type="AlphaFoldDB" id="A0A8T0W3T1"/>
<evidence type="ECO:0000313" key="2">
    <source>
        <dbReference type="Proteomes" id="UP000823388"/>
    </source>
</evidence>
<accession>A0A8T0W3T1</accession>
<gene>
    <name evidence="1" type="ORF">PVAP13_2KG195716</name>
</gene>
<proteinExistence type="predicted"/>
<evidence type="ECO:0000313" key="1">
    <source>
        <dbReference type="EMBL" id="KAG2642088.1"/>
    </source>
</evidence>
<keyword evidence="2" id="KW-1185">Reference proteome</keyword>
<dbReference type="Proteomes" id="UP000823388">
    <property type="component" value="Chromosome 2K"/>
</dbReference>
<protein>
    <submittedName>
        <fullName evidence="1">Uncharacterized protein</fullName>
    </submittedName>
</protein>
<sequence length="197" mass="21614">MEAKRRRQSWLGDLSFDALVQIAGNIAATSWFPMEDLRALRGTCRFMRCLCRNPEVGSRINLGRVSSHNRWRNTIAYKALVQSLTNIGNPQACFKTEMRAIFPGPVFTALGPILDENLLRAAAGGHKTAAYVVTVLMYMANGGAGIDATARQYMTQAAMGEEDSAAAPKGGEVTMWLNCCWYFAISRIKSASARISL</sequence>